<evidence type="ECO:0000313" key="3">
    <source>
        <dbReference type="EMBL" id="GAT49264.1"/>
    </source>
</evidence>
<evidence type="ECO:0000259" key="2">
    <source>
        <dbReference type="Pfam" id="PF13679"/>
    </source>
</evidence>
<proteinExistence type="predicted"/>
<keyword evidence="4" id="KW-1185">Reference proteome</keyword>
<evidence type="ECO:0000313" key="4">
    <source>
        <dbReference type="Proteomes" id="UP000815677"/>
    </source>
</evidence>
<accession>A0ABQ0LDQ2</accession>
<dbReference type="EMBL" id="DF845418">
    <property type="protein sequence ID" value="GAT49264.1"/>
    <property type="molecule type" value="Genomic_DNA"/>
</dbReference>
<protein>
    <recommendedName>
        <fullName evidence="2">Methyltransferase domain-containing protein</fullName>
    </recommendedName>
</protein>
<gene>
    <name evidence="3" type="ORF">MCHLO_06589</name>
</gene>
<dbReference type="InterPro" id="IPR025714">
    <property type="entry name" value="Methyltranfer_dom"/>
</dbReference>
<reference evidence="3" key="1">
    <citation type="submission" date="2014-09" db="EMBL/GenBank/DDBJ databases">
        <title>Genome sequence of the luminous mushroom Mycena chlorophos for searching fungal bioluminescence genes.</title>
        <authorList>
            <person name="Tanaka Y."/>
            <person name="Kasuga D."/>
            <person name="Oba Y."/>
            <person name="Hase S."/>
            <person name="Sato K."/>
            <person name="Oba Y."/>
            <person name="Sakakibara Y."/>
        </authorList>
    </citation>
    <scope>NUCLEOTIDE SEQUENCE</scope>
</reference>
<evidence type="ECO:0000256" key="1">
    <source>
        <dbReference type="SAM" id="MobiDB-lite"/>
    </source>
</evidence>
<sequence>MTARRNRGQVLMTLLPNIHEHLPDALNLLQSPLVHELLATHPNDIPLHSEISTDSPGFLAQKWWTDWAADNGANHQSGEQEKAPWMRLLAYHLDKLKGRGSEYEKDIPAALRSLVDQVNLHSLPRDCTIHPVSTAPEISIVGLSPKKAHEVRQCITYLSCTLPSMLGPQRRQLHIVDVGAGQGYLTRALQTHLSTSYDVRLLALDSNEVQTSGATRWDARLSQPGSKIAHKTIHITPETLLTAVDEWVAEEEHEEEPLVLFVALHACGSLTPDIFRAFFARPSRSTWTPFGVLAVGCCYNLLAPGDFPLSQRVQSLAPTIARTLPGSAYHLAAQIPAEWTRSPRAWTDTKLAVRKVVWRAIIGGRMASLEPPQSKDSSQNGDTSRPPPVSANPDGTPGEGSGDRPAMRRLGRLNDAVYKDWRVFASKAAERMAAATGDHVNSTSGRPRSDFVSPSTAASTKPLLPSSVSLSNATANDDFESDQLKYALSADLTLAEHAFANRIGVLHVLRCLVGPLVESVIVGDRAVWMCEQMGWDGSDPELIPGIDLDIASGSQCLESEGRLPRPWARMEAMNLFDQATGSGRNIALAVFAERRLAPVVGSLEGS</sequence>
<organism evidence="3 4">
    <name type="scientific">Mycena chlorophos</name>
    <name type="common">Agaric fungus</name>
    <name type="synonym">Agaricus chlorophos</name>
    <dbReference type="NCBI Taxonomy" id="658473"/>
    <lineage>
        <taxon>Eukaryota</taxon>
        <taxon>Fungi</taxon>
        <taxon>Dikarya</taxon>
        <taxon>Basidiomycota</taxon>
        <taxon>Agaricomycotina</taxon>
        <taxon>Agaricomycetes</taxon>
        <taxon>Agaricomycetidae</taxon>
        <taxon>Agaricales</taxon>
        <taxon>Marasmiineae</taxon>
        <taxon>Mycenaceae</taxon>
        <taxon>Mycena</taxon>
    </lineage>
</organism>
<feature type="region of interest" description="Disordered" evidence="1">
    <location>
        <begin position="436"/>
        <end position="468"/>
    </location>
</feature>
<dbReference type="PANTHER" id="PTHR12496">
    <property type="entry name" value="CGI-41 METHYLTRANSFERASE"/>
    <property type="match status" value="1"/>
</dbReference>
<dbReference type="PANTHER" id="PTHR12496:SF0">
    <property type="entry name" value="METHYLTRANSFERASE DOMAIN-CONTAINING PROTEIN"/>
    <property type="match status" value="1"/>
</dbReference>
<name>A0ABQ0LDQ2_MYCCL</name>
<feature type="region of interest" description="Disordered" evidence="1">
    <location>
        <begin position="368"/>
        <end position="409"/>
    </location>
</feature>
<dbReference type="Pfam" id="PF13679">
    <property type="entry name" value="Methyltransf_32"/>
    <property type="match status" value="1"/>
</dbReference>
<dbReference type="Proteomes" id="UP000815677">
    <property type="component" value="Unassembled WGS sequence"/>
</dbReference>
<dbReference type="InterPro" id="IPR052220">
    <property type="entry name" value="METTL25"/>
</dbReference>
<feature type="domain" description="Methyltransferase" evidence="2">
    <location>
        <begin position="146"/>
        <end position="303"/>
    </location>
</feature>
<feature type="compositionally biased region" description="Polar residues" evidence="1">
    <location>
        <begin position="374"/>
        <end position="383"/>
    </location>
</feature>
<feature type="compositionally biased region" description="Polar residues" evidence="1">
    <location>
        <begin position="439"/>
        <end position="459"/>
    </location>
</feature>